<reference evidence="2" key="1">
    <citation type="submission" date="2021-01" db="EMBL/GenBank/DDBJ databases">
        <authorList>
            <consortium name="Genoscope - CEA"/>
            <person name="William W."/>
        </authorList>
    </citation>
    <scope>NUCLEOTIDE SEQUENCE</scope>
</reference>
<dbReference type="OMA" id="QGFRVCF"/>
<dbReference type="Pfam" id="PF00400">
    <property type="entry name" value="WD40"/>
    <property type="match status" value="1"/>
</dbReference>
<sequence length="357" mass="41368">MKNIQAIQQSQNMIQKTSLSRFAYELVENKSIRQYNFCCSININHEKTLLIASAKSTINVYIFKMGSVKLLANMGGDKSYIQALKFVDKSQHFLSGSHNGSIIVWSKYLFANPKYIQQIKTHQSSIVALILHPIYENQFISASSGFIEFFQYSNHRQWFSVDKISEIGQIFGMSINKNGTQIVTCSENHRIQVFEYQQSFLQQKNTSSWLLKQTINIKQQGFRVCFLDNDTFVFQPATQLWNGTKHMNLYRLNQQNQYIKQNAIPVKGGGQLCGQIFPSLYNLSKQILLMKNGKYINIFKYVDRSFKLRYKEVLSFGTSEVSGTLSDDGEYLITWDKKSRQIQVRMYTDLNANKQQE</sequence>
<feature type="repeat" description="WD" evidence="1">
    <location>
        <begin position="74"/>
        <end position="106"/>
    </location>
</feature>
<dbReference type="Proteomes" id="UP000683925">
    <property type="component" value="Unassembled WGS sequence"/>
</dbReference>
<dbReference type="GO" id="GO:0097361">
    <property type="term" value="C:cytosolic [4Fe-4S] assembly targeting complex"/>
    <property type="evidence" value="ECO:0007669"/>
    <property type="project" value="TreeGrafter"/>
</dbReference>
<comment type="caution">
    <text evidence="2">The sequence shown here is derived from an EMBL/GenBank/DDBJ whole genome shotgun (WGS) entry which is preliminary data.</text>
</comment>
<keyword evidence="1" id="KW-0853">WD repeat</keyword>
<evidence type="ECO:0000256" key="1">
    <source>
        <dbReference type="PROSITE-ProRule" id="PRU00221"/>
    </source>
</evidence>
<protein>
    <submittedName>
        <fullName evidence="2">Uncharacterized protein</fullName>
    </submittedName>
</protein>
<organism evidence="2 3">
    <name type="scientific">Paramecium octaurelia</name>
    <dbReference type="NCBI Taxonomy" id="43137"/>
    <lineage>
        <taxon>Eukaryota</taxon>
        <taxon>Sar</taxon>
        <taxon>Alveolata</taxon>
        <taxon>Ciliophora</taxon>
        <taxon>Intramacronucleata</taxon>
        <taxon>Oligohymenophorea</taxon>
        <taxon>Peniculida</taxon>
        <taxon>Parameciidae</taxon>
        <taxon>Paramecium</taxon>
    </lineage>
</organism>
<name>A0A8S1SZV9_PAROT</name>
<dbReference type="PANTHER" id="PTHR19920:SF0">
    <property type="entry name" value="CYTOSOLIC IRON-SULFUR PROTEIN ASSEMBLY PROTEIN CIAO1-RELATED"/>
    <property type="match status" value="1"/>
</dbReference>
<proteinExistence type="predicted"/>
<dbReference type="InterPro" id="IPR001680">
    <property type="entry name" value="WD40_rpt"/>
</dbReference>
<keyword evidence="3" id="KW-1185">Reference proteome</keyword>
<accession>A0A8S1SZV9</accession>
<dbReference type="EMBL" id="CAJJDP010000015">
    <property type="protein sequence ID" value="CAD8144042.1"/>
    <property type="molecule type" value="Genomic_DNA"/>
</dbReference>
<dbReference type="OrthoDB" id="6252103at2759"/>
<gene>
    <name evidence="2" type="ORF">POCTA_138.1.T0150372</name>
</gene>
<dbReference type="GO" id="GO:0016226">
    <property type="term" value="P:iron-sulfur cluster assembly"/>
    <property type="evidence" value="ECO:0007669"/>
    <property type="project" value="TreeGrafter"/>
</dbReference>
<dbReference type="PROSITE" id="PS50082">
    <property type="entry name" value="WD_REPEATS_2"/>
    <property type="match status" value="1"/>
</dbReference>
<dbReference type="AlphaFoldDB" id="A0A8S1SZV9"/>
<dbReference type="SMART" id="SM00320">
    <property type="entry name" value="WD40"/>
    <property type="match status" value="3"/>
</dbReference>
<evidence type="ECO:0000313" key="2">
    <source>
        <dbReference type="EMBL" id="CAD8144042.1"/>
    </source>
</evidence>
<evidence type="ECO:0000313" key="3">
    <source>
        <dbReference type="Proteomes" id="UP000683925"/>
    </source>
</evidence>
<dbReference type="PANTHER" id="PTHR19920">
    <property type="entry name" value="WD40 PROTEIN CIAO1"/>
    <property type="match status" value="1"/>
</dbReference>